<dbReference type="PANTHER" id="PTHR43827:SF14">
    <property type="entry name" value="NADP-DEPENDENT OXIDOREDUCTASE DOMAIN-CONTAINING PROTEIN"/>
    <property type="match status" value="1"/>
</dbReference>
<reference evidence="4" key="1">
    <citation type="submission" date="2025-08" db="UniProtKB">
        <authorList>
            <consortium name="Ensembl"/>
        </authorList>
    </citation>
    <scope>IDENTIFICATION</scope>
</reference>
<feature type="domain" description="NADP-dependent oxidoreductase" evidence="3">
    <location>
        <begin position="120"/>
        <end position="174"/>
    </location>
</feature>
<evidence type="ECO:0000256" key="2">
    <source>
        <dbReference type="ARBA" id="ARBA00023002"/>
    </source>
</evidence>
<accession>A0A8C6HBE7</accession>
<organism evidence="4 5">
    <name type="scientific">Mus spicilegus</name>
    <name type="common">Mound-building mouse</name>
    <dbReference type="NCBI Taxonomy" id="10103"/>
    <lineage>
        <taxon>Eukaryota</taxon>
        <taxon>Metazoa</taxon>
        <taxon>Chordata</taxon>
        <taxon>Craniata</taxon>
        <taxon>Vertebrata</taxon>
        <taxon>Euteleostomi</taxon>
        <taxon>Mammalia</taxon>
        <taxon>Eutheria</taxon>
        <taxon>Euarchontoglires</taxon>
        <taxon>Glires</taxon>
        <taxon>Rodentia</taxon>
        <taxon>Myomorpha</taxon>
        <taxon>Muroidea</taxon>
        <taxon>Muridae</taxon>
        <taxon>Murinae</taxon>
        <taxon>Mus</taxon>
        <taxon>Mus</taxon>
    </lineage>
</organism>
<keyword evidence="1" id="KW-0521">NADP</keyword>
<dbReference type="InterPro" id="IPR036812">
    <property type="entry name" value="NAD(P)_OxRdtase_dom_sf"/>
</dbReference>
<dbReference type="InterPro" id="IPR020471">
    <property type="entry name" value="AKR"/>
</dbReference>
<feature type="domain" description="NADP-dependent oxidoreductase" evidence="3">
    <location>
        <begin position="54"/>
        <end position="116"/>
    </location>
</feature>
<dbReference type="Pfam" id="PF00248">
    <property type="entry name" value="Aldo_ket_red"/>
    <property type="match status" value="2"/>
</dbReference>
<name>A0A8C6HBE7_MUSSI</name>
<dbReference type="Proteomes" id="UP000694415">
    <property type="component" value="Unplaced"/>
</dbReference>
<evidence type="ECO:0000313" key="5">
    <source>
        <dbReference type="Proteomes" id="UP000694415"/>
    </source>
</evidence>
<dbReference type="Ensembl" id="ENSMSIT00000023511.1">
    <property type="protein sequence ID" value="ENSMSIP00000018611.1"/>
    <property type="gene ID" value="ENSMSIG00000015857.1"/>
</dbReference>
<dbReference type="PANTHER" id="PTHR43827">
    <property type="entry name" value="2,5-DIKETO-D-GLUCONIC ACID REDUCTASE"/>
    <property type="match status" value="1"/>
</dbReference>
<keyword evidence="5" id="KW-1185">Reference proteome</keyword>
<protein>
    <recommendedName>
        <fullName evidence="3">NADP-dependent oxidoreductase domain-containing protein</fullName>
    </recommendedName>
</protein>
<dbReference type="SUPFAM" id="SSF51430">
    <property type="entry name" value="NAD(P)-linked oxidoreductase"/>
    <property type="match status" value="1"/>
</dbReference>
<evidence type="ECO:0000313" key="4">
    <source>
        <dbReference type="Ensembl" id="ENSMSIP00000018611.1"/>
    </source>
</evidence>
<dbReference type="Gene3D" id="3.20.20.100">
    <property type="entry name" value="NADP-dependent oxidoreductase domain"/>
    <property type="match status" value="1"/>
</dbReference>
<dbReference type="PRINTS" id="PR00069">
    <property type="entry name" value="ALDKETRDTASE"/>
</dbReference>
<evidence type="ECO:0000259" key="3">
    <source>
        <dbReference type="Pfam" id="PF00248"/>
    </source>
</evidence>
<sequence length="213" mass="23786">ECFHPHQDWEEVHVSRFLDSTKVRGVSGLEQSRDVSSSCQLSGTAETGLRGTARAGQPLTIGISNFNPLQIERILNKPGLKYKPAVNQIKCHSYLTQEKSIEYGHCKGIMVTTYSPPWIKAIAAKCNKTTAQIVILFPIQKNLVVIPNSVTPEHIAENFKVFDIELSSKDMTTLLSYNRNWRVCALMSCAKPKDYPSMHKSEAAADRSLLLPK</sequence>
<dbReference type="GeneTree" id="ENSGT00940000153272"/>
<keyword evidence="2" id="KW-0560">Oxidoreductase</keyword>
<dbReference type="InterPro" id="IPR023210">
    <property type="entry name" value="NADP_OxRdtase_dom"/>
</dbReference>
<evidence type="ECO:0000256" key="1">
    <source>
        <dbReference type="ARBA" id="ARBA00022857"/>
    </source>
</evidence>
<dbReference type="GO" id="GO:0016491">
    <property type="term" value="F:oxidoreductase activity"/>
    <property type="evidence" value="ECO:0007669"/>
    <property type="project" value="UniProtKB-KW"/>
</dbReference>
<dbReference type="AlphaFoldDB" id="A0A8C6HBE7"/>
<proteinExistence type="predicted"/>
<reference evidence="4" key="2">
    <citation type="submission" date="2025-09" db="UniProtKB">
        <authorList>
            <consortium name="Ensembl"/>
        </authorList>
    </citation>
    <scope>IDENTIFICATION</scope>
</reference>